<keyword evidence="3" id="KW-1185">Reference proteome</keyword>
<evidence type="ECO:0000313" key="2">
    <source>
        <dbReference type="EMBL" id="MCB5179775.1"/>
    </source>
</evidence>
<feature type="compositionally biased region" description="Low complexity" evidence="1">
    <location>
        <begin position="44"/>
        <end position="66"/>
    </location>
</feature>
<reference evidence="2 3" key="1">
    <citation type="submission" date="2021-10" db="EMBL/GenBank/DDBJ databases">
        <title>Streptomyces sp. strain SMC 277, a novel streptomycete isolated from soil.</title>
        <authorList>
            <person name="Chanama M."/>
        </authorList>
    </citation>
    <scope>NUCLEOTIDE SEQUENCE [LARGE SCALE GENOMIC DNA]</scope>
    <source>
        <strain evidence="2 3">SMC 277</strain>
    </source>
</reference>
<evidence type="ECO:0000313" key="3">
    <source>
        <dbReference type="Proteomes" id="UP001199054"/>
    </source>
</evidence>
<accession>A0ABS8B581</accession>
<organism evidence="2 3">
    <name type="scientific">Streptomyces antimicrobicus</name>
    <dbReference type="NCBI Taxonomy" id="2883108"/>
    <lineage>
        <taxon>Bacteria</taxon>
        <taxon>Bacillati</taxon>
        <taxon>Actinomycetota</taxon>
        <taxon>Actinomycetes</taxon>
        <taxon>Kitasatosporales</taxon>
        <taxon>Streptomycetaceae</taxon>
        <taxon>Streptomyces</taxon>
    </lineage>
</organism>
<dbReference type="Proteomes" id="UP001199054">
    <property type="component" value="Unassembled WGS sequence"/>
</dbReference>
<gene>
    <name evidence="2" type="ORF">LG632_10325</name>
</gene>
<dbReference type="EMBL" id="JAJAUY010000028">
    <property type="protein sequence ID" value="MCB5179775.1"/>
    <property type="molecule type" value="Genomic_DNA"/>
</dbReference>
<comment type="caution">
    <text evidence="2">The sequence shown here is derived from an EMBL/GenBank/DDBJ whole genome shotgun (WGS) entry which is preliminary data.</text>
</comment>
<protein>
    <submittedName>
        <fullName evidence="2">Uncharacterized protein</fullName>
    </submittedName>
</protein>
<feature type="region of interest" description="Disordered" evidence="1">
    <location>
        <begin position="1"/>
        <end position="122"/>
    </location>
</feature>
<sequence length="199" mass="20209">MRHESESGAGTAGAGGDALTTEDLANPGTSNDTGTDMGTGTGAGADTDTGTDTALDTGAGSATGTDTGSGTGSGTAVYPGEATAYDRDDVSGTGGSDDSAEGSGGGDLADEEPLMSESRAADFRDQWSNIQGGFVDDPKEAVHAADALVASVMQHLASSFAEHKESLEKQWQSGEEVATEDLRLALQRYRSFFNRLLST</sequence>
<name>A0ABS8B581_9ACTN</name>
<evidence type="ECO:0000256" key="1">
    <source>
        <dbReference type="SAM" id="MobiDB-lite"/>
    </source>
</evidence>
<dbReference type="RefSeq" id="WP_226726610.1">
    <property type="nucleotide sequence ID" value="NZ_JAJAUY010000028.1"/>
</dbReference>
<proteinExistence type="predicted"/>